<evidence type="ECO:0000256" key="1">
    <source>
        <dbReference type="SAM" id="MobiDB-lite"/>
    </source>
</evidence>
<feature type="compositionally biased region" description="Basic and acidic residues" evidence="1">
    <location>
        <begin position="108"/>
        <end position="117"/>
    </location>
</feature>
<accession>A0A8C5IG70</accession>
<keyword evidence="2" id="KW-0472">Membrane</keyword>
<sequence length="128" mass="13293">MGQGLGTLIVSMMWVCPLSTSTALLWLMSSNLTPLAARTWSPTRMPFCSASPPGSTLGKQGGRMGLSPCWNPAPAPRLHLVASCQSRAAGAGLAAGGGGDSPVGVPREGVRGRDPRRGCVWQGIWRPP</sequence>
<proteinExistence type="predicted"/>
<feature type="region of interest" description="Disordered" evidence="1">
    <location>
        <begin position="91"/>
        <end position="117"/>
    </location>
</feature>
<keyword evidence="2" id="KW-1133">Transmembrane helix</keyword>
<dbReference type="AlphaFoldDB" id="A0A8C5IG70"/>
<dbReference type="Ensembl" id="ENSJHYT00000003078.1">
    <property type="protein sequence ID" value="ENSJHYP00000002472.1"/>
    <property type="gene ID" value="ENSJHYG00000002083.1"/>
</dbReference>
<evidence type="ECO:0000256" key="2">
    <source>
        <dbReference type="SAM" id="Phobius"/>
    </source>
</evidence>
<organism evidence="3 4">
    <name type="scientific">Junco hyemalis</name>
    <name type="common">Dark-eyed junco</name>
    <dbReference type="NCBI Taxonomy" id="40217"/>
    <lineage>
        <taxon>Eukaryota</taxon>
        <taxon>Metazoa</taxon>
        <taxon>Chordata</taxon>
        <taxon>Craniata</taxon>
        <taxon>Vertebrata</taxon>
        <taxon>Euteleostomi</taxon>
        <taxon>Archelosauria</taxon>
        <taxon>Archosauria</taxon>
        <taxon>Dinosauria</taxon>
        <taxon>Saurischia</taxon>
        <taxon>Theropoda</taxon>
        <taxon>Coelurosauria</taxon>
        <taxon>Aves</taxon>
        <taxon>Neognathae</taxon>
        <taxon>Neoaves</taxon>
        <taxon>Telluraves</taxon>
        <taxon>Australaves</taxon>
        <taxon>Passeriformes</taxon>
        <taxon>Passerellidae</taxon>
        <taxon>Junco</taxon>
    </lineage>
</organism>
<feature type="transmembrane region" description="Helical" evidence="2">
    <location>
        <begin position="6"/>
        <end position="28"/>
    </location>
</feature>
<keyword evidence="2" id="KW-0812">Transmembrane</keyword>
<dbReference type="Proteomes" id="UP000694408">
    <property type="component" value="Unplaced"/>
</dbReference>
<reference evidence="3" key="1">
    <citation type="submission" date="2025-08" db="UniProtKB">
        <authorList>
            <consortium name="Ensembl"/>
        </authorList>
    </citation>
    <scope>IDENTIFICATION</scope>
</reference>
<name>A0A8C5IG70_JUNHY</name>
<evidence type="ECO:0000313" key="4">
    <source>
        <dbReference type="Proteomes" id="UP000694408"/>
    </source>
</evidence>
<evidence type="ECO:0000313" key="3">
    <source>
        <dbReference type="Ensembl" id="ENSJHYP00000002472.1"/>
    </source>
</evidence>
<reference evidence="3" key="2">
    <citation type="submission" date="2025-09" db="UniProtKB">
        <authorList>
            <consortium name="Ensembl"/>
        </authorList>
    </citation>
    <scope>IDENTIFICATION</scope>
</reference>
<protein>
    <submittedName>
        <fullName evidence="3">Uncharacterized protein</fullName>
    </submittedName>
</protein>
<keyword evidence="4" id="KW-1185">Reference proteome</keyword>
<dbReference type="OMA" id="LIVSMMW"/>